<evidence type="ECO:0000313" key="1">
    <source>
        <dbReference type="EMBL" id="EQD75873.1"/>
    </source>
</evidence>
<feature type="non-terminal residue" evidence="1">
    <location>
        <position position="1"/>
    </location>
</feature>
<reference evidence="1" key="2">
    <citation type="journal article" date="2014" name="ISME J.">
        <title>Microbial stratification in low pH oxic and suboxic macroscopic growths along an acid mine drainage.</title>
        <authorList>
            <person name="Mendez-Garcia C."/>
            <person name="Mesa V."/>
            <person name="Sprenger R.R."/>
            <person name="Richter M."/>
            <person name="Diez M.S."/>
            <person name="Solano J."/>
            <person name="Bargiela R."/>
            <person name="Golyshina O.V."/>
            <person name="Manteca A."/>
            <person name="Ramos J.L."/>
            <person name="Gallego J.R."/>
            <person name="Llorente I."/>
            <person name="Martins Dos Santos V.A."/>
            <person name="Jensen O.N."/>
            <person name="Pelaez A.I."/>
            <person name="Sanchez J."/>
            <person name="Ferrer M."/>
        </authorList>
    </citation>
    <scope>NUCLEOTIDE SEQUENCE</scope>
</reference>
<protein>
    <recommendedName>
        <fullName evidence="2">Type II toxin-antitoxin system HicB family antitoxin</fullName>
    </recommendedName>
</protein>
<dbReference type="SUPFAM" id="SSF143100">
    <property type="entry name" value="TTHA1013/TTHA0281-like"/>
    <property type="match status" value="1"/>
</dbReference>
<dbReference type="EMBL" id="AUZX01002668">
    <property type="protein sequence ID" value="EQD75873.1"/>
    <property type="molecule type" value="Genomic_DNA"/>
</dbReference>
<sequence>GGLCDTIADMKRATFTAAIRQADGWWFGWIEEVPGVNAQERTREDVLASLRVCLAEALEMNRRDAIEAAGEGFEEVVVAA</sequence>
<evidence type="ECO:0008006" key="2">
    <source>
        <dbReference type="Google" id="ProtNLM"/>
    </source>
</evidence>
<gene>
    <name evidence="1" type="ORF">B1A_03644</name>
</gene>
<accession>T1C4U3</accession>
<reference evidence="1" key="1">
    <citation type="submission" date="2013-08" db="EMBL/GenBank/DDBJ databases">
        <authorList>
            <person name="Mendez C."/>
            <person name="Richter M."/>
            <person name="Ferrer M."/>
            <person name="Sanchez J."/>
        </authorList>
    </citation>
    <scope>NUCLEOTIDE SEQUENCE</scope>
</reference>
<comment type="caution">
    <text evidence="1">The sequence shown here is derived from an EMBL/GenBank/DDBJ whole genome shotgun (WGS) entry which is preliminary data.</text>
</comment>
<dbReference type="Gene3D" id="3.30.160.250">
    <property type="match status" value="1"/>
</dbReference>
<dbReference type="AlphaFoldDB" id="T1C4U3"/>
<proteinExistence type="predicted"/>
<name>T1C4U3_9ZZZZ</name>
<organism evidence="1">
    <name type="scientific">mine drainage metagenome</name>
    <dbReference type="NCBI Taxonomy" id="410659"/>
    <lineage>
        <taxon>unclassified sequences</taxon>
        <taxon>metagenomes</taxon>
        <taxon>ecological metagenomes</taxon>
    </lineage>
</organism>
<dbReference type="InterPro" id="IPR035069">
    <property type="entry name" value="TTHA1013/TTHA0281-like"/>
</dbReference>